<dbReference type="Gene3D" id="3.30.70.1020">
    <property type="entry name" value="Trehalose-6-phosphate phosphatase related protein, domain 2"/>
    <property type="match status" value="1"/>
</dbReference>
<gene>
    <name evidence="5" type="ORF">BSZ36_13170</name>
</gene>
<evidence type="ECO:0000256" key="1">
    <source>
        <dbReference type="ARBA" id="ARBA00005199"/>
    </source>
</evidence>
<dbReference type="GO" id="GO:0005992">
    <property type="term" value="P:trehalose biosynthetic process"/>
    <property type="evidence" value="ECO:0007669"/>
    <property type="project" value="UniProtKB-UniPathway"/>
</dbReference>
<protein>
    <recommendedName>
        <fullName evidence="4">Trehalose 6-phosphate phosphatase</fullName>
        <ecNumber evidence="4">3.1.3.12</ecNumber>
    </recommendedName>
</protein>
<sequence>MPHPNRPLLFLDYDGTLSPIVDDPAQARPHPDVPALLASLAERHRVVIVSGRGIAKLTHFLPGVRVQAVGLHGAEEGALGEEPAPSAALQAVAEPLAALKASVPALEGVMVEDKGATFAVHYRNARDEAAAHEALRAWASDVPEGLHAVWGKKVLELRPRDLSKGTAVVRIAAENPALTPVYIGDDTTDEDAFQALDASSGEREPVTVKVGEGETAARYRVPGVDDVVTYLRGFL</sequence>
<dbReference type="PANTHER" id="PTHR43768:SF3">
    <property type="entry name" value="TREHALOSE 6-PHOSPHATE PHOSPHATASE"/>
    <property type="match status" value="1"/>
</dbReference>
<name>A0A259U3X5_9BACT</name>
<dbReference type="Pfam" id="PF02358">
    <property type="entry name" value="Trehalose_PPase"/>
    <property type="match status" value="1"/>
</dbReference>
<dbReference type="InterPro" id="IPR044651">
    <property type="entry name" value="OTSB-like"/>
</dbReference>
<keyword evidence="6" id="KW-1185">Reference proteome</keyword>
<keyword evidence="3 4" id="KW-0378">Hydrolase</keyword>
<dbReference type="InterPro" id="IPR003337">
    <property type="entry name" value="Trehalose_PPase"/>
</dbReference>
<evidence type="ECO:0000256" key="4">
    <source>
        <dbReference type="RuleBase" id="RU361117"/>
    </source>
</evidence>
<accession>A0A259U3X5</accession>
<comment type="function">
    <text evidence="4">Removes the phosphate from trehalose 6-phosphate to produce free trehalose.</text>
</comment>
<dbReference type="EMBL" id="MQWB01000001">
    <property type="protein sequence ID" value="OZC04729.1"/>
    <property type="molecule type" value="Genomic_DNA"/>
</dbReference>
<dbReference type="UniPathway" id="UPA00299"/>
<comment type="pathway">
    <text evidence="1 4">Glycan biosynthesis; trehalose biosynthesis.</text>
</comment>
<dbReference type="Proteomes" id="UP000216446">
    <property type="component" value="Unassembled WGS sequence"/>
</dbReference>
<evidence type="ECO:0000313" key="6">
    <source>
        <dbReference type="Proteomes" id="UP000216446"/>
    </source>
</evidence>
<dbReference type="InterPro" id="IPR006379">
    <property type="entry name" value="HAD-SF_hydro_IIB"/>
</dbReference>
<comment type="similarity">
    <text evidence="2 4">Belongs to the trehalose phosphatase family.</text>
</comment>
<dbReference type="NCBIfam" id="TIGR01484">
    <property type="entry name" value="HAD-SF-IIB"/>
    <property type="match status" value="1"/>
</dbReference>
<evidence type="ECO:0000256" key="3">
    <source>
        <dbReference type="ARBA" id="ARBA00022801"/>
    </source>
</evidence>
<evidence type="ECO:0000256" key="2">
    <source>
        <dbReference type="ARBA" id="ARBA00008770"/>
    </source>
</evidence>
<dbReference type="InterPro" id="IPR036412">
    <property type="entry name" value="HAD-like_sf"/>
</dbReference>
<keyword evidence="4" id="KW-0479">Metal-binding</keyword>
<dbReference type="GO" id="GO:0046872">
    <property type="term" value="F:metal ion binding"/>
    <property type="evidence" value="ECO:0007669"/>
    <property type="project" value="UniProtKB-KW"/>
</dbReference>
<dbReference type="InterPro" id="IPR023214">
    <property type="entry name" value="HAD_sf"/>
</dbReference>
<dbReference type="AlphaFoldDB" id="A0A259U3X5"/>
<keyword evidence="4" id="KW-0460">Magnesium</keyword>
<evidence type="ECO:0000313" key="5">
    <source>
        <dbReference type="EMBL" id="OZC04729.1"/>
    </source>
</evidence>
<dbReference type="PANTHER" id="PTHR43768">
    <property type="entry name" value="TREHALOSE 6-PHOSPHATE PHOSPHATASE"/>
    <property type="match status" value="1"/>
</dbReference>
<dbReference type="FunCoup" id="A0A259U3X5">
    <property type="interactions" value="54"/>
</dbReference>
<proteinExistence type="inferred from homology"/>
<dbReference type="NCBIfam" id="TIGR00685">
    <property type="entry name" value="T6PP"/>
    <property type="match status" value="1"/>
</dbReference>
<dbReference type="InParanoid" id="A0A259U3X5"/>
<organism evidence="5 6">
    <name type="scientific">Rubricoccus marinus</name>
    <dbReference type="NCBI Taxonomy" id="716817"/>
    <lineage>
        <taxon>Bacteria</taxon>
        <taxon>Pseudomonadati</taxon>
        <taxon>Rhodothermota</taxon>
        <taxon>Rhodothermia</taxon>
        <taxon>Rhodothermales</taxon>
        <taxon>Rubricoccaceae</taxon>
        <taxon>Rubricoccus</taxon>
    </lineage>
</organism>
<dbReference type="CDD" id="cd01627">
    <property type="entry name" value="HAD_TPP"/>
    <property type="match status" value="1"/>
</dbReference>
<dbReference type="SUPFAM" id="SSF56784">
    <property type="entry name" value="HAD-like"/>
    <property type="match status" value="1"/>
</dbReference>
<dbReference type="GO" id="GO:0004805">
    <property type="term" value="F:trehalose-phosphatase activity"/>
    <property type="evidence" value="ECO:0007669"/>
    <property type="project" value="UniProtKB-EC"/>
</dbReference>
<reference evidence="5 6" key="1">
    <citation type="submission" date="2016-11" db="EMBL/GenBank/DDBJ databases">
        <title>Study of marine rhodopsin-containing bacteria.</title>
        <authorList>
            <person name="Yoshizawa S."/>
            <person name="Kumagai Y."/>
            <person name="Kogure K."/>
        </authorList>
    </citation>
    <scope>NUCLEOTIDE SEQUENCE [LARGE SCALE GENOMIC DNA]</scope>
    <source>
        <strain evidence="5 6">SG-29</strain>
    </source>
</reference>
<comment type="caution">
    <text evidence="5">The sequence shown here is derived from an EMBL/GenBank/DDBJ whole genome shotgun (WGS) entry which is preliminary data.</text>
</comment>
<dbReference type="Gene3D" id="3.40.50.1000">
    <property type="entry name" value="HAD superfamily/HAD-like"/>
    <property type="match status" value="1"/>
</dbReference>
<comment type="catalytic activity">
    <reaction evidence="4">
        <text>alpha,alpha-trehalose 6-phosphate + H2O = alpha,alpha-trehalose + phosphate</text>
        <dbReference type="Rhea" id="RHEA:23420"/>
        <dbReference type="ChEBI" id="CHEBI:15377"/>
        <dbReference type="ChEBI" id="CHEBI:16551"/>
        <dbReference type="ChEBI" id="CHEBI:43474"/>
        <dbReference type="ChEBI" id="CHEBI:58429"/>
        <dbReference type="EC" id="3.1.3.12"/>
    </reaction>
</comment>
<dbReference type="EC" id="3.1.3.12" evidence="4"/>
<comment type="cofactor">
    <cofactor evidence="4">
        <name>Mg(2+)</name>
        <dbReference type="ChEBI" id="CHEBI:18420"/>
    </cofactor>
</comment>